<dbReference type="CDD" id="cd02440">
    <property type="entry name" value="AdoMet_MTases"/>
    <property type="match status" value="1"/>
</dbReference>
<feature type="domain" description="S-adenosylmethionine-dependent methyltransferase" evidence="6">
    <location>
        <begin position="339"/>
        <end position="553"/>
    </location>
</feature>
<comment type="caution">
    <text evidence="7">The sequence shown here is derived from an EMBL/GenBank/DDBJ whole genome shotgun (WGS) entry which is preliminary data.</text>
</comment>
<evidence type="ECO:0000313" key="8">
    <source>
        <dbReference type="Proteomes" id="UP000477311"/>
    </source>
</evidence>
<dbReference type="InterPro" id="IPR006145">
    <property type="entry name" value="PsdUridine_synth_RsuA/RluA"/>
</dbReference>
<dbReference type="Pfam" id="PF10672">
    <property type="entry name" value="Methyltrans_SAM"/>
    <property type="match status" value="1"/>
</dbReference>
<name>A0A6M1RQT1_9BACT</name>
<dbReference type="SUPFAM" id="SSF55120">
    <property type="entry name" value="Pseudouridine synthase"/>
    <property type="match status" value="1"/>
</dbReference>
<evidence type="ECO:0000259" key="5">
    <source>
        <dbReference type="Pfam" id="PF00849"/>
    </source>
</evidence>
<dbReference type="Gene3D" id="3.40.50.150">
    <property type="entry name" value="Vaccinia Virus protein VP39"/>
    <property type="match status" value="1"/>
</dbReference>
<dbReference type="EMBL" id="JAAKYA010000071">
    <property type="protein sequence ID" value="NGO39737.1"/>
    <property type="molecule type" value="Genomic_DNA"/>
</dbReference>
<evidence type="ECO:0000256" key="1">
    <source>
        <dbReference type="ARBA" id="ARBA00022603"/>
    </source>
</evidence>
<dbReference type="SUPFAM" id="SSF53335">
    <property type="entry name" value="S-adenosyl-L-methionine-dependent methyltransferases"/>
    <property type="match status" value="1"/>
</dbReference>
<dbReference type="PANTHER" id="PTHR43042">
    <property type="entry name" value="SAM-DEPENDENT METHYLTRANSFERASE"/>
    <property type="match status" value="1"/>
</dbReference>
<sequence>MSTSAAENHGQASNPAPGSGGACPPCVLYEDEHLLVVHKPAGWNTHAPSPWAGEGIYDWLRNREPRWARLAIVQRLDKETSGILVFSKTELANRSLTEQFTQHRVQKRYVFWTDRPAPRRAWTTRSALDRAGPRRISRTPTAHPSDAITRFEMDPEPVAITVPWAVGTAWPASLRIWQGRAWPVTGKTHQIRTHAAAEGIPILGDSLYHGTPWARLCLHAEELELVHPATGRPIRFTAPADFLTWPGHWLRKAVIEPDLTDAHRCVHGAADGWPGLYLDRLGPCLLATADRPLTEPARAWILHQFPARALYYKPHPRRPAHLPPDQVAPGPVHGVPVSEPFLIRENGLHFELSLREGGSVGLFLDQRDNRRRLLTGYVGRGFWLRDPARTPQTGPWTVLNTFAYTCGFSVAAARAGARVTSVDLSRKYLDWGRRNFLHNGLDPAAHDFLQGDVRDWFRRWQRQGRTFDLILLDPPTFSRSKSAGVFQVEKDLPGLVTAAVTLLRPGGVLFVSSNKEDWSPADFTRVMFESVRAAGRNLLQHLYVPQPPDFPIHRDEPGYLKTLWCRVE</sequence>
<gene>
    <name evidence="7" type="ORF">G4L39_10075</name>
</gene>
<keyword evidence="8" id="KW-1185">Reference proteome</keyword>
<dbReference type="GO" id="GO:0003723">
    <property type="term" value="F:RNA binding"/>
    <property type="evidence" value="ECO:0007669"/>
    <property type="project" value="InterPro"/>
</dbReference>
<evidence type="ECO:0000313" key="7">
    <source>
        <dbReference type="EMBL" id="NGO39737.1"/>
    </source>
</evidence>
<evidence type="ECO:0008006" key="9">
    <source>
        <dbReference type="Google" id="ProtNLM"/>
    </source>
</evidence>
<reference evidence="7 8" key="1">
    <citation type="submission" date="2020-02" db="EMBL/GenBank/DDBJ databases">
        <title>Draft genome sequence of Limisphaera ngatamarikiensis NGM72.4T, a thermophilic Verrucomicrobia grouped in subdivision 3.</title>
        <authorList>
            <person name="Carere C.R."/>
            <person name="Steen J."/>
            <person name="Hugenholtz P."/>
            <person name="Stott M.B."/>
        </authorList>
    </citation>
    <scope>NUCLEOTIDE SEQUENCE [LARGE SCALE GENOMIC DNA]</scope>
    <source>
        <strain evidence="7 8">NGM72.4</strain>
    </source>
</reference>
<protein>
    <recommendedName>
        <fullName evidence="9">Methyltransferase domain-containing protein</fullName>
    </recommendedName>
</protein>
<dbReference type="Gene3D" id="3.30.750.80">
    <property type="entry name" value="RNA methyltransferase domain (HRMD) like"/>
    <property type="match status" value="1"/>
</dbReference>
<evidence type="ECO:0000259" key="6">
    <source>
        <dbReference type="Pfam" id="PF10672"/>
    </source>
</evidence>
<dbReference type="PROSITE" id="PS01129">
    <property type="entry name" value="PSI_RLU"/>
    <property type="match status" value="1"/>
</dbReference>
<keyword evidence="1" id="KW-0489">Methyltransferase</keyword>
<feature type="domain" description="Pseudouridine synthase RsuA/RluA-like" evidence="5">
    <location>
        <begin position="33"/>
        <end position="197"/>
    </location>
</feature>
<keyword evidence="2" id="KW-0808">Transferase</keyword>
<organism evidence="7 8">
    <name type="scientific">Limisphaera ngatamarikiensis</name>
    <dbReference type="NCBI Taxonomy" id="1324935"/>
    <lineage>
        <taxon>Bacteria</taxon>
        <taxon>Pseudomonadati</taxon>
        <taxon>Verrucomicrobiota</taxon>
        <taxon>Verrucomicrobiia</taxon>
        <taxon>Limisphaerales</taxon>
        <taxon>Limisphaeraceae</taxon>
        <taxon>Limisphaera</taxon>
    </lineage>
</organism>
<dbReference type="CDD" id="cd02869">
    <property type="entry name" value="PseudoU_synth_RluA_like"/>
    <property type="match status" value="1"/>
</dbReference>
<proteinExistence type="predicted"/>
<evidence type="ECO:0000256" key="3">
    <source>
        <dbReference type="ARBA" id="ARBA00022691"/>
    </source>
</evidence>
<dbReference type="InterPro" id="IPR019614">
    <property type="entry name" value="SAM-dep_methyl-trfase"/>
</dbReference>
<dbReference type="InterPro" id="IPR029063">
    <property type="entry name" value="SAM-dependent_MTases_sf"/>
</dbReference>
<evidence type="ECO:0000256" key="2">
    <source>
        <dbReference type="ARBA" id="ARBA00022679"/>
    </source>
</evidence>
<dbReference type="InterPro" id="IPR006224">
    <property type="entry name" value="PsdUridine_synth_RluA-like_CS"/>
</dbReference>
<dbReference type="GO" id="GO:0009982">
    <property type="term" value="F:pseudouridine synthase activity"/>
    <property type="evidence" value="ECO:0007669"/>
    <property type="project" value="InterPro"/>
</dbReference>
<dbReference type="Proteomes" id="UP000477311">
    <property type="component" value="Unassembled WGS sequence"/>
</dbReference>
<accession>A0A6M1RQT1</accession>
<dbReference type="GO" id="GO:0032259">
    <property type="term" value="P:methylation"/>
    <property type="evidence" value="ECO:0007669"/>
    <property type="project" value="UniProtKB-KW"/>
</dbReference>
<feature type="region of interest" description="Disordered" evidence="4">
    <location>
        <begin position="1"/>
        <end position="20"/>
    </location>
</feature>
<dbReference type="PANTHER" id="PTHR43042:SF3">
    <property type="entry name" value="RIBOSOMAL RNA LARGE SUBUNIT METHYLTRANSFERASE YWBD-RELATED"/>
    <property type="match status" value="1"/>
</dbReference>
<dbReference type="GO" id="GO:0008168">
    <property type="term" value="F:methyltransferase activity"/>
    <property type="evidence" value="ECO:0007669"/>
    <property type="project" value="UniProtKB-KW"/>
</dbReference>
<dbReference type="GO" id="GO:0006396">
    <property type="term" value="P:RNA processing"/>
    <property type="evidence" value="ECO:0007669"/>
    <property type="project" value="UniProtKB-ARBA"/>
</dbReference>
<dbReference type="Gene3D" id="3.30.2350.10">
    <property type="entry name" value="Pseudouridine synthase"/>
    <property type="match status" value="1"/>
</dbReference>
<dbReference type="InterPro" id="IPR020103">
    <property type="entry name" value="PsdUridine_synth_cat_dom_sf"/>
</dbReference>
<keyword evidence="3" id="KW-0949">S-adenosyl-L-methionine</keyword>
<dbReference type="AlphaFoldDB" id="A0A6M1RQT1"/>
<evidence type="ECO:0000256" key="4">
    <source>
        <dbReference type="SAM" id="MobiDB-lite"/>
    </source>
</evidence>
<dbReference type="GO" id="GO:0140098">
    <property type="term" value="F:catalytic activity, acting on RNA"/>
    <property type="evidence" value="ECO:0007669"/>
    <property type="project" value="UniProtKB-ARBA"/>
</dbReference>
<dbReference type="GO" id="GO:0001522">
    <property type="term" value="P:pseudouridine synthesis"/>
    <property type="evidence" value="ECO:0007669"/>
    <property type="project" value="InterPro"/>
</dbReference>
<dbReference type="Pfam" id="PF00849">
    <property type="entry name" value="PseudoU_synth_2"/>
    <property type="match status" value="1"/>
</dbReference>
<dbReference type="RefSeq" id="WP_165107939.1">
    <property type="nucleotide sequence ID" value="NZ_JAAKYA010000071.1"/>
</dbReference>